<dbReference type="GO" id="GO:0008168">
    <property type="term" value="F:methyltransferase activity"/>
    <property type="evidence" value="ECO:0007669"/>
    <property type="project" value="UniProtKB-KW"/>
</dbReference>
<feature type="domain" description="Dual-specificity RNA methyltransferase RlmN N-terminal" evidence="1">
    <location>
        <begin position="3"/>
        <end position="42"/>
    </location>
</feature>
<reference evidence="2 3" key="1">
    <citation type="submission" date="2019-01" db="EMBL/GenBank/DDBJ databases">
        <title>Coherence of Microcystis species and biogeography revealed through population genomics.</title>
        <authorList>
            <person name="Perez-Carrascal O.M."/>
            <person name="Terrat Y."/>
            <person name="Giani A."/>
            <person name="Fortin N."/>
            <person name="Tromas N."/>
            <person name="Shapiro B.J."/>
        </authorList>
    </citation>
    <scope>NUCLEOTIDE SEQUENCE [LARGE SCALE GENOMIC DNA]</scope>
    <source>
        <strain evidence="2">Mw_QC_S_20081001_S30D</strain>
    </source>
</reference>
<dbReference type="Proteomes" id="UP000320523">
    <property type="component" value="Unassembled WGS sequence"/>
</dbReference>
<keyword evidence="2" id="KW-0489">Methyltransferase</keyword>
<evidence type="ECO:0000313" key="3">
    <source>
        <dbReference type="Proteomes" id="UP000320523"/>
    </source>
</evidence>
<dbReference type="InterPro" id="IPR048641">
    <property type="entry name" value="RlmN_N"/>
</dbReference>
<dbReference type="EMBL" id="SFAT01000131">
    <property type="protein sequence ID" value="TRU95771.1"/>
    <property type="molecule type" value="Genomic_DNA"/>
</dbReference>
<dbReference type="AlphaFoldDB" id="A0A552JJ70"/>
<evidence type="ECO:0000259" key="1">
    <source>
        <dbReference type="Pfam" id="PF21016"/>
    </source>
</evidence>
<accession>A0A552JJ70</accession>
<protein>
    <submittedName>
        <fullName evidence="2">23S rRNA (Adenine(2503)-C(2))-methyltransferase RlmN</fullName>
    </submittedName>
</protein>
<name>A0A552JJ70_9CHRO</name>
<keyword evidence="2" id="KW-0808">Transferase</keyword>
<feature type="non-terminal residue" evidence="2">
    <location>
        <position position="44"/>
    </location>
</feature>
<dbReference type="GO" id="GO:0032259">
    <property type="term" value="P:methylation"/>
    <property type="evidence" value="ECO:0007669"/>
    <property type="project" value="UniProtKB-KW"/>
</dbReference>
<proteinExistence type="predicted"/>
<dbReference type="Pfam" id="PF21016">
    <property type="entry name" value="RlmN_N"/>
    <property type="match status" value="1"/>
</dbReference>
<dbReference type="Gene3D" id="1.10.150.530">
    <property type="match status" value="1"/>
</dbReference>
<organism evidence="2 3">
    <name type="scientific">Microcystis wesenbergii Mw_QC_S_20081001_S30D</name>
    <dbReference type="NCBI Taxonomy" id="2486245"/>
    <lineage>
        <taxon>Bacteria</taxon>
        <taxon>Bacillati</taxon>
        <taxon>Cyanobacteriota</taxon>
        <taxon>Cyanophyceae</taxon>
        <taxon>Oscillatoriophycideae</taxon>
        <taxon>Chroococcales</taxon>
        <taxon>Microcystaceae</taxon>
        <taxon>Microcystis</taxon>
    </lineage>
</organism>
<sequence length="44" mass="5085">MTLLAKSLEELTDWVKDQGQPAYRGKQLHQWLYEKGVHSLADIS</sequence>
<gene>
    <name evidence="2" type="ORF">EWV75_12910</name>
</gene>
<comment type="caution">
    <text evidence="2">The sequence shown here is derived from an EMBL/GenBank/DDBJ whole genome shotgun (WGS) entry which is preliminary data.</text>
</comment>
<evidence type="ECO:0000313" key="2">
    <source>
        <dbReference type="EMBL" id="TRU95771.1"/>
    </source>
</evidence>